<dbReference type="Gene3D" id="1.10.10.60">
    <property type="entry name" value="Homeodomain-like"/>
    <property type="match status" value="1"/>
</dbReference>
<dbReference type="InterPro" id="IPR050109">
    <property type="entry name" value="HTH-type_TetR-like_transc_reg"/>
</dbReference>
<feature type="domain" description="HTH tetR-type" evidence="5">
    <location>
        <begin position="21"/>
        <end position="81"/>
    </location>
</feature>
<comment type="caution">
    <text evidence="6">The sequence shown here is derived from an EMBL/GenBank/DDBJ whole genome shotgun (WGS) entry which is preliminary data.</text>
</comment>
<evidence type="ECO:0000313" key="6">
    <source>
        <dbReference type="EMBL" id="GAB78212.1"/>
    </source>
</evidence>
<dbReference type="PROSITE" id="PS50977">
    <property type="entry name" value="HTH_TETR_2"/>
    <property type="match status" value="1"/>
</dbReference>
<dbReference type="InterPro" id="IPR011075">
    <property type="entry name" value="TetR_C"/>
</dbReference>
<dbReference type="Pfam" id="PF00440">
    <property type="entry name" value="TetR_N"/>
    <property type="match status" value="1"/>
</dbReference>
<dbReference type="PANTHER" id="PTHR30055:SF225">
    <property type="entry name" value="TRANSCRIPTIONAL REGULATORY PROTEIN-RELATED"/>
    <property type="match status" value="1"/>
</dbReference>
<dbReference type="InterPro" id="IPR001647">
    <property type="entry name" value="HTH_TetR"/>
</dbReference>
<dbReference type="SUPFAM" id="SSF48498">
    <property type="entry name" value="Tetracyclin repressor-like, C-terminal domain"/>
    <property type="match status" value="1"/>
</dbReference>
<evidence type="ECO:0000313" key="7">
    <source>
        <dbReference type="Proteomes" id="UP000008495"/>
    </source>
</evidence>
<evidence type="ECO:0000256" key="4">
    <source>
        <dbReference type="PROSITE-ProRule" id="PRU00335"/>
    </source>
</evidence>
<dbReference type="GO" id="GO:0003700">
    <property type="term" value="F:DNA-binding transcription factor activity"/>
    <property type="evidence" value="ECO:0007669"/>
    <property type="project" value="TreeGrafter"/>
</dbReference>
<keyword evidence="7" id="KW-1185">Reference proteome</keyword>
<dbReference type="AlphaFoldDB" id="K6W8R2"/>
<dbReference type="EMBL" id="BAGZ01000008">
    <property type="protein sequence ID" value="GAB78212.1"/>
    <property type="molecule type" value="Genomic_DNA"/>
</dbReference>
<organism evidence="6 7">
    <name type="scientific">Austwickia chelonae NBRC 105200</name>
    <dbReference type="NCBI Taxonomy" id="1184607"/>
    <lineage>
        <taxon>Bacteria</taxon>
        <taxon>Bacillati</taxon>
        <taxon>Actinomycetota</taxon>
        <taxon>Actinomycetes</taxon>
        <taxon>Micrococcales</taxon>
        <taxon>Dermatophilaceae</taxon>
        <taxon>Austwickia</taxon>
    </lineage>
</organism>
<evidence type="ECO:0000256" key="1">
    <source>
        <dbReference type="ARBA" id="ARBA00023015"/>
    </source>
</evidence>
<name>K6W8R2_9MICO</name>
<accession>K6W8R2</accession>
<keyword evidence="2 4" id="KW-0238">DNA-binding</keyword>
<evidence type="ECO:0000256" key="3">
    <source>
        <dbReference type="ARBA" id="ARBA00023163"/>
    </source>
</evidence>
<dbReference type="Pfam" id="PF16859">
    <property type="entry name" value="TetR_C_11"/>
    <property type="match status" value="1"/>
</dbReference>
<reference evidence="6 7" key="1">
    <citation type="submission" date="2012-08" db="EMBL/GenBank/DDBJ databases">
        <title>Whole genome shotgun sequence of Austwickia chelonae NBRC 105200.</title>
        <authorList>
            <person name="Yoshida I."/>
            <person name="Hosoyama A."/>
            <person name="Tsuchikane K."/>
            <person name="Katsumata H."/>
            <person name="Ando Y."/>
            <person name="Ohji S."/>
            <person name="Hamada M."/>
            <person name="Tamura T."/>
            <person name="Yamazoe A."/>
            <person name="Yamazaki S."/>
            <person name="Fujita N."/>
        </authorList>
    </citation>
    <scope>NUCLEOTIDE SEQUENCE [LARGE SCALE GENOMIC DNA]</scope>
    <source>
        <strain evidence="6 7">NBRC 105200</strain>
    </source>
</reference>
<protein>
    <submittedName>
        <fullName evidence="6">Putative TetR family transcriptional regulator</fullName>
    </submittedName>
</protein>
<gene>
    <name evidence="6" type="ORF">AUCHE_08_04570</name>
</gene>
<dbReference type="PRINTS" id="PR00455">
    <property type="entry name" value="HTHTETR"/>
</dbReference>
<dbReference type="Proteomes" id="UP000008495">
    <property type="component" value="Unassembled WGS sequence"/>
</dbReference>
<feature type="DNA-binding region" description="H-T-H motif" evidence="4">
    <location>
        <begin position="44"/>
        <end position="63"/>
    </location>
</feature>
<evidence type="ECO:0000259" key="5">
    <source>
        <dbReference type="PROSITE" id="PS50977"/>
    </source>
</evidence>
<dbReference type="InterPro" id="IPR009057">
    <property type="entry name" value="Homeodomain-like_sf"/>
</dbReference>
<dbReference type="InterPro" id="IPR036271">
    <property type="entry name" value="Tet_transcr_reg_TetR-rel_C_sf"/>
</dbReference>
<dbReference type="SUPFAM" id="SSF46689">
    <property type="entry name" value="Homeodomain-like"/>
    <property type="match status" value="1"/>
</dbReference>
<keyword evidence="1" id="KW-0805">Transcription regulation</keyword>
<dbReference type="Gene3D" id="1.10.357.10">
    <property type="entry name" value="Tetracycline Repressor, domain 2"/>
    <property type="match status" value="1"/>
</dbReference>
<dbReference type="PANTHER" id="PTHR30055">
    <property type="entry name" value="HTH-TYPE TRANSCRIPTIONAL REGULATOR RUTR"/>
    <property type="match status" value="1"/>
</dbReference>
<sequence>MRGTKVVKGDNTTAVGRPRDPDVECRALETALEIFSRKGWFGFTIGAVAQRAKVGKSAIYLRWGSREQLLLDAFREIRPFEETSPDVCSVREAVAAHLVQRVTVYFTPVGLALMRLQVEYEADPEQFDASWRTVIGASLETTRALLTSASEKGELVAGAPTSAIAEALDGVCLARAVATPVSERSSVLSELDGWAQSVIAHFVEPWLAVEPA</sequence>
<dbReference type="GO" id="GO:0000976">
    <property type="term" value="F:transcription cis-regulatory region binding"/>
    <property type="evidence" value="ECO:0007669"/>
    <property type="project" value="TreeGrafter"/>
</dbReference>
<keyword evidence="3" id="KW-0804">Transcription</keyword>
<dbReference type="OrthoDB" id="9796019at2"/>
<proteinExistence type="predicted"/>
<evidence type="ECO:0000256" key="2">
    <source>
        <dbReference type="ARBA" id="ARBA00023125"/>
    </source>
</evidence>
<dbReference type="eggNOG" id="COG1309">
    <property type="taxonomic scope" value="Bacteria"/>
</dbReference>